<proteinExistence type="predicted"/>
<dbReference type="OMA" id="TYLCACI"/>
<dbReference type="Proteomes" id="UP000038009">
    <property type="component" value="Unassembled WGS sequence"/>
</dbReference>
<name>A0A0N1PDA0_LEPSE</name>
<gene>
    <name evidence="2" type="ORF">ABL78_4256</name>
</gene>
<reference evidence="2 3" key="1">
    <citation type="journal article" date="2015" name="PLoS Pathog.">
        <title>Leptomonas seymouri: Adaptations to the Dixenous Life Cycle Analyzed by Genome Sequencing, Transcriptome Profiling and Co-infection with Leishmania donovani.</title>
        <authorList>
            <person name="Kraeva N."/>
            <person name="Butenko A."/>
            <person name="Hlavacova J."/>
            <person name="Kostygov A."/>
            <person name="Myskova J."/>
            <person name="Grybchuk D."/>
            <person name="Lestinova T."/>
            <person name="Votypka J."/>
            <person name="Volf P."/>
            <person name="Opperdoes F."/>
            <person name="Flegontov P."/>
            <person name="Lukes J."/>
            <person name="Yurchenko V."/>
        </authorList>
    </citation>
    <scope>NUCLEOTIDE SEQUENCE [LARGE SCALE GENOMIC DNA]</scope>
    <source>
        <strain evidence="2 3">ATCC 30220</strain>
    </source>
</reference>
<evidence type="ECO:0000256" key="1">
    <source>
        <dbReference type="SAM" id="Phobius"/>
    </source>
</evidence>
<evidence type="ECO:0000313" key="3">
    <source>
        <dbReference type="Proteomes" id="UP000038009"/>
    </source>
</evidence>
<dbReference type="VEuPathDB" id="TriTrypDB:Lsey_0120_0230"/>
<feature type="transmembrane region" description="Helical" evidence="1">
    <location>
        <begin position="140"/>
        <end position="165"/>
    </location>
</feature>
<keyword evidence="1" id="KW-1133">Transmembrane helix</keyword>
<organism evidence="2 3">
    <name type="scientific">Leptomonas seymouri</name>
    <dbReference type="NCBI Taxonomy" id="5684"/>
    <lineage>
        <taxon>Eukaryota</taxon>
        <taxon>Discoba</taxon>
        <taxon>Euglenozoa</taxon>
        <taxon>Kinetoplastea</taxon>
        <taxon>Metakinetoplastina</taxon>
        <taxon>Trypanosomatida</taxon>
        <taxon>Trypanosomatidae</taxon>
        <taxon>Leishmaniinae</taxon>
        <taxon>Leptomonas</taxon>
    </lineage>
</organism>
<dbReference type="AlphaFoldDB" id="A0A0N1PDA0"/>
<evidence type="ECO:0000313" key="2">
    <source>
        <dbReference type="EMBL" id="KPI86698.1"/>
    </source>
</evidence>
<keyword evidence="1" id="KW-0812">Transmembrane</keyword>
<dbReference type="EMBL" id="LJSK01000120">
    <property type="protein sequence ID" value="KPI86698.1"/>
    <property type="molecule type" value="Genomic_DNA"/>
</dbReference>
<accession>A0A0N1PDA0</accession>
<keyword evidence="3" id="KW-1185">Reference proteome</keyword>
<feature type="transmembrane region" description="Helical" evidence="1">
    <location>
        <begin position="218"/>
        <end position="239"/>
    </location>
</feature>
<sequence>MNRLTSALPTHFLNAISAFISKNIIDRVYEVMQRVTFTQHSPVELTDPAKQQSHKEAVETVVLADGTLFFVPARAGKSHSSTATPPGTPLPPHHYLIASLVFTATSGLLSLMSLAVAAEVVRRRCSNSSPNEVISLARKYVVVLYSMVVVESCLCFVTMMVCFYLLRKKPYRILIGNPSSCSHTYLCACIVSLFLFSIYSIAVHLVSPRWDPLFVPPASLSFIPSCRAVALLAFFVVLVSSSRLASRQPLL</sequence>
<feature type="transmembrane region" description="Helical" evidence="1">
    <location>
        <begin position="95"/>
        <end position="120"/>
    </location>
</feature>
<protein>
    <submittedName>
        <fullName evidence="2">Uncharacterized protein</fullName>
    </submittedName>
</protein>
<feature type="transmembrane region" description="Helical" evidence="1">
    <location>
        <begin position="185"/>
        <end position="206"/>
    </location>
</feature>
<keyword evidence="1" id="KW-0472">Membrane</keyword>
<comment type="caution">
    <text evidence="2">The sequence shown here is derived from an EMBL/GenBank/DDBJ whole genome shotgun (WGS) entry which is preliminary data.</text>
</comment>